<keyword evidence="2" id="KW-1133">Transmembrane helix</keyword>
<keyword evidence="4" id="KW-1185">Reference proteome</keyword>
<sequence length="158" mass="17320">MNQRVRYPRSVAVLRVLLYAVVIGTTLALVGLSLTMLGFLAVVGTASFVLFGEASTAFLLTAVVLGLLTVTAIEVVLVSLARKADRFLMEKLRIRTPLEKITAKYVAGDIGDVEMERQIERALVRERAQKTTTSHATPSQNRRTQHSPLEIEVTSEPA</sequence>
<feature type="transmembrane region" description="Helical" evidence="2">
    <location>
        <begin position="57"/>
        <end position="81"/>
    </location>
</feature>
<feature type="region of interest" description="Disordered" evidence="1">
    <location>
        <begin position="127"/>
        <end position="158"/>
    </location>
</feature>
<keyword evidence="2" id="KW-0812">Transmembrane</keyword>
<protein>
    <submittedName>
        <fullName evidence="3">Uncharacterized protein</fullName>
    </submittedName>
</protein>
<dbReference type="EMBL" id="JBHTAA010000002">
    <property type="protein sequence ID" value="MFC7203294.1"/>
    <property type="molecule type" value="Genomic_DNA"/>
</dbReference>
<keyword evidence="2" id="KW-0472">Membrane</keyword>
<proteinExistence type="predicted"/>
<comment type="caution">
    <text evidence="3">The sequence shown here is derived from an EMBL/GenBank/DDBJ whole genome shotgun (WGS) entry which is preliminary data.</text>
</comment>
<dbReference type="RefSeq" id="WP_390222633.1">
    <property type="nucleotide sequence ID" value="NZ_JBHTAA010000002.1"/>
</dbReference>
<evidence type="ECO:0000256" key="1">
    <source>
        <dbReference type="SAM" id="MobiDB-lite"/>
    </source>
</evidence>
<dbReference type="AlphaFoldDB" id="A0ABD5ZDW7"/>
<evidence type="ECO:0000313" key="3">
    <source>
        <dbReference type="EMBL" id="MFC7203294.1"/>
    </source>
</evidence>
<gene>
    <name evidence="3" type="ORF">ACFQJC_07185</name>
</gene>
<evidence type="ECO:0000256" key="2">
    <source>
        <dbReference type="SAM" id="Phobius"/>
    </source>
</evidence>
<name>A0ABD5ZDW7_9EURY</name>
<organism evidence="3 4">
    <name type="scientific">Haloferax namakaokahaiae</name>
    <dbReference type="NCBI Taxonomy" id="1748331"/>
    <lineage>
        <taxon>Archaea</taxon>
        <taxon>Methanobacteriati</taxon>
        <taxon>Methanobacteriota</taxon>
        <taxon>Stenosarchaea group</taxon>
        <taxon>Halobacteria</taxon>
        <taxon>Halobacteriales</taxon>
        <taxon>Haloferacaceae</taxon>
        <taxon>Haloferax</taxon>
    </lineage>
</organism>
<feature type="compositionally biased region" description="Polar residues" evidence="1">
    <location>
        <begin position="130"/>
        <end position="142"/>
    </location>
</feature>
<dbReference type="Proteomes" id="UP001596481">
    <property type="component" value="Unassembled WGS sequence"/>
</dbReference>
<accession>A0ABD5ZDW7</accession>
<evidence type="ECO:0000313" key="4">
    <source>
        <dbReference type="Proteomes" id="UP001596481"/>
    </source>
</evidence>
<feature type="transmembrane region" description="Helical" evidence="2">
    <location>
        <begin position="12"/>
        <end position="45"/>
    </location>
</feature>
<reference evidence="3 4" key="1">
    <citation type="journal article" date="2019" name="Int. J. Syst. Evol. Microbiol.">
        <title>The Global Catalogue of Microorganisms (GCM) 10K type strain sequencing project: providing services to taxonomists for standard genome sequencing and annotation.</title>
        <authorList>
            <consortium name="The Broad Institute Genomics Platform"/>
            <consortium name="The Broad Institute Genome Sequencing Center for Infectious Disease"/>
            <person name="Wu L."/>
            <person name="Ma J."/>
        </authorList>
    </citation>
    <scope>NUCLEOTIDE SEQUENCE [LARGE SCALE GENOMIC DNA]</scope>
    <source>
        <strain evidence="3 4">DSM 29988</strain>
    </source>
</reference>